<feature type="domain" description="TRAF-type" evidence="14">
    <location>
        <begin position="196"/>
        <end position="253"/>
    </location>
</feature>
<feature type="region of interest" description="Disordered" evidence="12">
    <location>
        <begin position="369"/>
        <end position="391"/>
    </location>
</feature>
<dbReference type="GO" id="GO:0042981">
    <property type="term" value="P:regulation of apoptotic process"/>
    <property type="evidence" value="ECO:0007669"/>
    <property type="project" value="InterPro"/>
</dbReference>
<reference evidence="16" key="1">
    <citation type="journal article" date="2020" name="Fish Shellfish">
        <title>Toll-like signaling pathway in the transcriptome of Littorina littorea.</title>
        <authorList>
            <person name="Gorbushin A.M."/>
        </authorList>
    </citation>
    <scope>NUCLEOTIDE SEQUENCE</scope>
    <source>
        <tissue evidence="16">Kidney</tissue>
    </source>
</reference>
<dbReference type="Gene3D" id="3.30.40.10">
    <property type="entry name" value="Zinc/RING finger domain, C3HC4 (zinc finger)"/>
    <property type="match status" value="3"/>
</dbReference>
<dbReference type="InterPro" id="IPR049342">
    <property type="entry name" value="TRAF1-6_MATH_dom"/>
</dbReference>
<dbReference type="InterPro" id="IPR012227">
    <property type="entry name" value="TNF_rcpt-assoc_TRAF_met"/>
</dbReference>
<dbReference type="FunFam" id="2.60.210.10:FF:000001">
    <property type="entry name" value="TNF receptor-associated factor"/>
    <property type="match status" value="1"/>
</dbReference>
<dbReference type="GO" id="GO:0006915">
    <property type="term" value="P:apoptotic process"/>
    <property type="evidence" value="ECO:0007669"/>
    <property type="project" value="UniProtKB-KW"/>
</dbReference>
<dbReference type="GO" id="GO:0008270">
    <property type="term" value="F:zinc ion binding"/>
    <property type="evidence" value="ECO:0007669"/>
    <property type="project" value="UniProtKB-KW"/>
</dbReference>
<evidence type="ECO:0000259" key="14">
    <source>
        <dbReference type="PROSITE" id="PS50145"/>
    </source>
</evidence>
<evidence type="ECO:0000256" key="9">
    <source>
        <dbReference type="ARBA" id="ARBA00022843"/>
    </source>
</evidence>
<dbReference type="PROSITE" id="PS00518">
    <property type="entry name" value="ZF_RING_1"/>
    <property type="match status" value="1"/>
</dbReference>
<dbReference type="GO" id="GO:0043122">
    <property type="term" value="P:regulation of canonical NF-kappaB signal transduction"/>
    <property type="evidence" value="ECO:0007669"/>
    <property type="project" value="TreeGrafter"/>
</dbReference>
<dbReference type="InterPro" id="IPR008974">
    <property type="entry name" value="TRAF-like"/>
</dbReference>
<evidence type="ECO:0000256" key="8">
    <source>
        <dbReference type="ARBA" id="ARBA00022833"/>
    </source>
</evidence>
<feature type="compositionally biased region" description="Polar residues" evidence="12">
    <location>
        <begin position="541"/>
        <end position="553"/>
    </location>
</feature>
<dbReference type="PANTHER" id="PTHR10131:SF153">
    <property type="entry name" value="RING-TYPE DOMAIN-CONTAINING PROTEIN"/>
    <property type="match status" value="1"/>
</dbReference>
<comment type="subcellular location">
    <subcellularLocation>
        <location evidence="1">Cytoplasm</location>
    </subcellularLocation>
</comment>
<feature type="region of interest" description="Disordered" evidence="12">
    <location>
        <begin position="534"/>
        <end position="553"/>
    </location>
</feature>
<evidence type="ECO:0000259" key="15">
    <source>
        <dbReference type="PROSITE" id="PS51081"/>
    </source>
</evidence>
<keyword evidence="7 11" id="KW-0863">Zinc-finger</keyword>
<dbReference type="InterPro" id="IPR013010">
    <property type="entry name" value="Znf_SIAH"/>
</dbReference>
<evidence type="ECO:0000256" key="6">
    <source>
        <dbReference type="ARBA" id="ARBA00022737"/>
    </source>
</evidence>
<dbReference type="SUPFAM" id="SSF49599">
    <property type="entry name" value="TRAF domain-like"/>
    <property type="match status" value="4"/>
</dbReference>
<keyword evidence="9" id="KW-0832">Ubl conjugation</keyword>
<dbReference type="GO" id="GO:0005737">
    <property type="term" value="C:cytoplasm"/>
    <property type="evidence" value="ECO:0007669"/>
    <property type="project" value="UniProtKB-SubCell"/>
</dbReference>
<evidence type="ECO:0000256" key="4">
    <source>
        <dbReference type="ARBA" id="ARBA00022703"/>
    </source>
</evidence>
<dbReference type="GO" id="GO:0009898">
    <property type="term" value="C:cytoplasmic side of plasma membrane"/>
    <property type="evidence" value="ECO:0007669"/>
    <property type="project" value="TreeGrafter"/>
</dbReference>
<dbReference type="GO" id="GO:0007165">
    <property type="term" value="P:signal transduction"/>
    <property type="evidence" value="ECO:0007669"/>
    <property type="project" value="InterPro"/>
</dbReference>
<dbReference type="AlphaFoldDB" id="A0A7G8Z9Z1"/>
<evidence type="ECO:0000313" key="16">
    <source>
        <dbReference type="EMBL" id="QNL15300.1"/>
    </source>
</evidence>
<dbReference type="SUPFAM" id="SSF57953">
    <property type="entry name" value="Trimerization domain of TRAF"/>
    <property type="match status" value="1"/>
</dbReference>
<keyword evidence="3" id="KW-1017">Isopeptide bond</keyword>
<proteinExistence type="evidence at transcript level"/>
<evidence type="ECO:0000259" key="13">
    <source>
        <dbReference type="PROSITE" id="PS50144"/>
    </source>
</evidence>
<accession>A0A7G8Z9Z1</accession>
<keyword evidence="16" id="KW-0675">Receptor</keyword>
<dbReference type="PIRSF" id="PIRSF015614">
    <property type="entry name" value="TRAF"/>
    <property type="match status" value="1"/>
</dbReference>
<dbReference type="EMBL" id="MT683569">
    <property type="protein sequence ID" value="QNL15300.1"/>
    <property type="molecule type" value="mRNA"/>
</dbReference>
<dbReference type="SUPFAM" id="SSF57850">
    <property type="entry name" value="RING/U-box"/>
    <property type="match status" value="1"/>
</dbReference>
<dbReference type="PANTHER" id="PTHR10131">
    <property type="entry name" value="TNF RECEPTOR ASSOCIATED FACTOR"/>
    <property type="match status" value="1"/>
</dbReference>
<keyword evidence="4" id="KW-0053">Apoptosis</keyword>
<keyword evidence="8 11" id="KW-0862">Zinc</keyword>
<keyword evidence="10" id="KW-0175">Coiled coil</keyword>
<dbReference type="InterPro" id="IPR017907">
    <property type="entry name" value="Znf_RING_CS"/>
</dbReference>
<evidence type="ECO:0000256" key="5">
    <source>
        <dbReference type="ARBA" id="ARBA00022723"/>
    </source>
</evidence>
<evidence type="ECO:0000256" key="2">
    <source>
        <dbReference type="ARBA" id="ARBA00022490"/>
    </source>
</evidence>
<evidence type="ECO:0000256" key="3">
    <source>
        <dbReference type="ARBA" id="ARBA00022499"/>
    </source>
</evidence>
<keyword evidence="5 11" id="KW-0479">Metal-binding</keyword>
<dbReference type="Pfam" id="PF21355">
    <property type="entry name" value="TRAF-mep_MATH"/>
    <property type="match status" value="1"/>
</dbReference>
<organism evidence="16">
    <name type="scientific">Littorina littorea</name>
    <name type="common">Common periwinkle</name>
    <dbReference type="NCBI Taxonomy" id="31216"/>
    <lineage>
        <taxon>Eukaryota</taxon>
        <taxon>Metazoa</taxon>
        <taxon>Spiralia</taxon>
        <taxon>Lophotrochozoa</taxon>
        <taxon>Mollusca</taxon>
        <taxon>Gastropoda</taxon>
        <taxon>Caenogastropoda</taxon>
        <taxon>Littorinimorpha</taxon>
        <taxon>Littorinoidea</taxon>
        <taxon>Littorinidae</taxon>
        <taxon>Littorina</taxon>
    </lineage>
</organism>
<dbReference type="SMART" id="SM00061">
    <property type="entry name" value="MATH"/>
    <property type="match status" value="1"/>
</dbReference>
<dbReference type="InterPro" id="IPR001293">
    <property type="entry name" value="Znf_TRAF"/>
</dbReference>
<evidence type="ECO:0000256" key="12">
    <source>
        <dbReference type="SAM" id="MobiDB-lite"/>
    </source>
</evidence>
<feature type="region of interest" description="Disordered" evidence="12">
    <location>
        <begin position="1"/>
        <end position="39"/>
    </location>
</feature>
<feature type="zinc finger region" description="TRAF-type" evidence="11">
    <location>
        <begin position="139"/>
        <end position="194"/>
    </location>
</feature>
<protein>
    <submittedName>
        <fullName evidence="16">TNF receptor-associated factor 3-like protein</fullName>
    </submittedName>
</protein>
<dbReference type="GO" id="GO:0005164">
    <property type="term" value="F:tumor necrosis factor receptor binding"/>
    <property type="evidence" value="ECO:0007669"/>
    <property type="project" value="TreeGrafter"/>
</dbReference>
<sequence>MADSGAGSDPSGLTFPSLGSTGPSSLAGPDSNLSLGDSDPDFVNETDQLRFMCLVHKGVLRDTRQTSCGHRLCARCVEVWLNGKATRRCPAGESDCDDVTPSNVFPDRSIQREMKDVPVFCKNKKEGCKQKLKLKDLASHFAACEFESVPCDFASRGCNEEVLRCKLTEHKGRCPYRPVRCSMCRMEINHNQFQNHEDDICPEKTTGCPFGCGNKTLKRKEVDNHKSSCPVQPVDCNFKPMGCTYMAKREDVEKHKKEDLSKHLELVTEHVAGLELKSLDTQAQIRTISQERDQLEQSMQSSRGMDGGLQGQVHQLETQHRDFRLKLVSMMEKVIIVERKMPDLAERGRVEAVEQNLTAIQQRITQLEQMREREQQQQSGPVGSGVAAGGSTRVGRWGTVENMAETFSTQLTAHDRQLGVHDVRMAEMDLRFQLLETASYDGTLVWKIRDYERRKRDAVNGRTLSLYSQPFYSGRFGYKMCARVYLNGDGMGKTTHMSLFFVVMRGEYDALLNWPFRQKVTLTLLDQSAEKRHLTDHFQPDPNSSSFQRPTSEMNVASGCPLFVSHAVLENPSNGYLRDDTIFIRIVVDLNPNPQNF</sequence>
<gene>
    <name evidence="16" type="primary">TRAF3</name>
</gene>
<feature type="zinc finger region" description="TRAF-type" evidence="11">
    <location>
        <begin position="196"/>
        <end position="253"/>
    </location>
</feature>
<dbReference type="PROSITE" id="PS50144">
    <property type="entry name" value="MATH"/>
    <property type="match status" value="1"/>
</dbReference>
<keyword evidence="2" id="KW-0963">Cytoplasm</keyword>
<dbReference type="Gene3D" id="2.60.210.10">
    <property type="entry name" value="Apoptosis, Tumor Necrosis Factor Receptor Associated Protein 2, Chain A"/>
    <property type="match status" value="1"/>
</dbReference>
<name>A0A7G8Z9Z1_LITLI</name>
<feature type="domain" description="TRAF-type" evidence="14">
    <location>
        <begin position="139"/>
        <end position="194"/>
    </location>
</feature>
<dbReference type="InterPro" id="IPR013083">
    <property type="entry name" value="Znf_RING/FYVE/PHD"/>
</dbReference>
<feature type="domain" description="SIAH-type" evidence="15">
    <location>
        <begin position="146"/>
        <end position="226"/>
    </location>
</feature>
<keyword evidence="6" id="KW-0677">Repeat</keyword>
<feature type="domain" description="MATH" evidence="13">
    <location>
        <begin position="441"/>
        <end position="588"/>
    </location>
</feature>
<evidence type="ECO:0000256" key="7">
    <source>
        <dbReference type="ARBA" id="ARBA00022771"/>
    </source>
</evidence>
<evidence type="ECO:0000256" key="11">
    <source>
        <dbReference type="PROSITE-ProRule" id="PRU00207"/>
    </source>
</evidence>
<dbReference type="Pfam" id="PF02176">
    <property type="entry name" value="zf-TRAF"/>
    <property type="match status" value="2"/>
</dbReference>
<dbReference type="PROSITE" id="PS50145">
    <property type="entry name" value="ZF_TRAF"/>
    <property type="match status" value="2"/>
</dbReference>
<dbReference type="PROSITE" id="PS51081">
    <property type="entry name" value="ZF_SIAH"/>
    <property type="match status" value="1"/>
</dbReference>
<evidence type="ECO:0000256" key="1">
    <source>
        <dbReference type="ARBA" id="ARBA00004496"/>
    </source>
</evidence>
<evidence type="ECO:0000256" key="10">
    <source>
        <dbReference type="ARBA" id="ARBA00023054"/>
    </source>
</evidence>
<dbReference type="InterPro" id="IPR002083">
    <property type="entry name" value="MATH/TRAF_dom"/>
</dbReference>